<organism evidence="1 2">
    <name type="scientific">Racocetra persica</name>
    <dbReference type="NCBI Taxonomy" id="160502"/>
    <lineage>
        <taxon>Eukaryota</taxon>
        <taxon>Fungi</taxon>
        <taxon>Fungi incertae sedis</taxon>
        <taxon>Mucoromycota</taxon>
        <taxon>Glomeromycotina</taxon>
        <taxon>Glomeromycetes</taxon>
        <taxon>Diversisporales</taxon>
        <taxon>Gigasporaceae</taxon>
        <taxon>Racocetra</taxon>
    </lineage>
</organism>
<comment type="caution">
    <text evidence="1">The sequence shown here is derived from an EMBL/GenBank/DDBJ whole genome shotgun (WGS) entry which is preliminary data.</text>
</comment>
<accession>A0ACA9P0H5</accession>
<keyword evidence="2" id="KW-1185">Reference proteome</keyword>
<reference evidence="1" key="1">
    <citation type="submission" date="2021-06" db="EMBL/GenBank/DDBJ databases">
        <authorList>
            <person name="Kallberg Y."/>
            <person name="Tangrot J."/>
            <person name="Rosling A."/>
        </authorList>
    </citation>
    <scope>NUCLEOTIDE SEQUENCE</scope>
    <source>
        <strain evidence="1">MA461A</strain>
    </source>
</reference>
<evidence type="ECO:0000313" key="2">
    <source>
        <dbReference type="Proteomes" id="UP000789920"/>
    </source>
</evidence>
<evidence type="ECO:0000313" key="1">
    <source>
        <dbReference type="EMBL" id="CAG8685636.1"/>
    </source>
</evidence>
<feature type="non-terminal residue" evidence="1">
    <location>
        <position position="1"/>
    </location>
</feature>
<gene>
    <name evidence="1" type="ORF">RPERSI_LOCUS9329</name>
</gene>
<sequence>MATKISQLRIQIRSLQKQLQQFQKYFSKGTFSYQQRHFIQCCQFFDRLPANDLISWPLDYFCRECRKRLRLGLRKKRAKFPGEITTDKLRNYFRQQLGQYDPASLQVQKIALHSYLKFSKLPIDWEKLARIIPSSQRKFFATINEQDLAQLKAAKVEKNPRESLRVHGKGNKVRFVLLPETLTTKIHPYRKGYLFTSQRGKPIKAEYIRWLLKSRTQQAGIKKRITPHTFRRSFATLLHNRGAHLTSIQRLL</sequence>
<protein>
    <submittedName>
        <fullName evidence="1">35347_t:CDS:1</fullName>
    </submittedName>
</protein>
<proteinExistence type="predicted"/>
<name>A0ACA9P0H5_9GLOM</name>
<dbReference type="EMBL" id="CAJVQC010017566">
    <property type="protein sequence ID" value="CAG8685636.1"/>
    <property type="molecule type" value="Genomic_DNA"/>
</dbReference>
<dbReference type="Proteomes" id="UP000789920">
    <property type="component" value="Unassembled WGS sequence"/>
</dbReference>
<feature type="non-terminal residue" evidence="1">
    <location>
        <position position="252"/>
    </location>
</feature>